<evidence type="ECO:0000256" key="6">
    <source>
        <dbReference type="ARBA" id="ARBA00022771"/>
    </source>
</evidence>
<evidence type="ECO:0000256" key="20">
    <source>
        <dbReference type="SAM" id="MobiDB-lite"/>
    </source>
</evidence>
<feature type="region of interest" description="Disordered" evidence="20">
    <location>
        <begin position="368"/>
        <end position="417"/>
    </location>
</feature>
<comment type="cofactor">
    <cofactor evidence="1">
        <name>Zn(2+)</name>
        <dbReference type="ChEBI" id="CHEBI:29105"/>
    </cofactor>
</comment>
<evidence type="ECO:0000256" key="14">
    <source>
        <dbReference type="ARBA" id="ARBA00023242"/>
    </source>
</evidence>
<keyword evidence="13" id="KW-0472">Membrane</keyword>
<evidence type="ECO:0000256" key="11">
    <source>
        <dbReference type="ARBA" id="ARBA00023125"/>
    </source>
</evidence>
<evidence type="ECO:0000256" key="2">
    <source>
        <dbReference type="ARBA" id="ARBA00004126"/>
    </source>
</evidence>
<dbReference type="InterPro" id="IPR026054">
    <property type="entry name" value="Nucleoporin"/>
</dbReference>
<evidence type="ECO:0000256" key="12">
    <source>
        <dbReference type="ARBA" id="ARBA00023132"/>
    </source>
</evidence>
<keyword evidence="9" id="KW-0653">Protein transport</keyword>
<evidence type="ECO:0000256" key="1">
    <source>
        <dbReference type="ARBA" id="ARBA00001947"/>
    </source>
</evidence>
<evidence type="ECO:0000256" key="13">
    <source>
        <dbReference type="ARBA" id="ARBA00023136"/>
    </source>
</evidence>
<evidence type="ECO:0000313" key="23">
    <source>
        <dbReference type="Proteomes" id="UP001651158"/>
    </source>
</evidence>
<dbReference type="PROSITE" id="PS01358">
    <property type="entry name" value="ZF_RANBP2_1"/>
    <property type="match status" value="5"/>
</dbReference>
<evidence type="ECO:0000256" key="5">
    <source>
        <dbReference type="ARBA" id="ARBA00022723"/>
    </source>
</evidence>
<dbReference type="Pfam" id="PF00641">
    <property type="entry name" value="Zn_ribbon_RanBP"/>
    <property type="match status" value="1"/>
</dbReference>
<dbReference type="EMBL" id="JAKROA010000006">
    <property type="protein sequence ID" value="KAL5106454.1"/>
    <property type="molecule type" value="Genomic_DNA"/>
</dbReference>
<proteinExistence type="inferred from homology"/>
<dbReference type="Proteomes" id="UP001651158">
    <property type="component" value="Unassembled WGS sequence"/>
</dbReference>
<comment type="subcellular location">
    <subcellularLocation>
        <location evidence="2">Nucleus membrane</location>
    </subcellularLocation>
    <subcellularLocation>
        <location evidence="3">Nucleus</location>
        <location evidence="3">Nuclear pore complex</location>
    </subcellularLocation>
</comment>
<dbReference type="PANTHER" id="PTHR23193:SF23">
    <property type="entry name" value="NUCLEAR PORE COMPLEX PROTEIN NUP153"/>
    <property type="match status" value="1"/>
</dbReference>
<evidence type="ECO:0000256" key="17">
    <source>
        <dbReference type="ARBA" id="ARBA00078197"/>
    </source>
</evidence>
<dbReference type="PANTHER" id="PTHR23193">
    <property type="entry name" value="NUCLEAR PORE COMPLEX PROTEIN NUP"/>
    <property type="match status" value="1"/>
</dbReference>
<feature type="compositionally biased region" description="Polar residues" evidence="20">
    <location>
        <begin position="368"/>
        <end position="379"/>
    </location>
</feature>
<keyword evidence="12" id="KW-0906">Nuclear pore complex</keyword>
<dbReference type="SMART" id="SM00547">
    <property type="entry name" value="ZnF_RBZ"/>
    <property type="match status" value="5"/>
</dbReference>
<dbReference type="InterPro" id="IPR036443">
    <property type="entry name" value="Znf_RanBP2_sf"/>
</dbReference>
<accession>A0ABR4Q9V4</accession>
<evidence type="ECO:0000256" key="4">
    <source>
        <dbReference type="ARBA" id="ARBA00022448"/>
    </source>
</evidence>
<organism evidence="22 23">
    <name type="scientific">Taenia crassiceps</name>
    <dbReference type="NCBI Taxonomy" id="6207"/>
    <lineage>
        <taxon>Eukaryota</taxon>
        <taxon>Metazoa</taxon>
        <taxon>Spiralia</taxon>
        <taxon>Lophotrochozoa</taxon>
        <taxon>Platyhelminthes</taxon>
        <taxon>Cestoda</taxon>
        <taxon>Eucestoda</taxon>
        <taxon>Cyclophyllidea</taxon>
        <taxon>Taeniidae</taxon>
        <taxon>Taenia</taxon>
    </lineage>
</organism>
<evidence type="ECO:0000259" key="21">
    <source>
        <dbReference type="PROSITE" id="PS50199"/>
    </source>
</evidence>
<evidence type="ECO:0000256" key="10">
    <source>
        <dbReference type="ARBA" id="ARBA00023010"/>
    </source>
</evidence>
<evidence type="ECO:0000256" key="15">
    <source>
        <dbReference type="ARBA" id="ARBA00060842"/>
    </source>
</evidence>
<dbReference type="PROSITE" id="PS50199">
    <property type="entry name" value="ZF_RANBP2_2"/>
    <property type="match status" value="4"/>
</dbReference>
<comment type="caution">
    <text evidence="22">The sequence shown here is derived from an EMBL/GenBank/DDBJ whole genome shotgun (WGS) entry which is preliminary data.</text>
</comment>
<comment type="similarity">
    <text evidence="15">Belongs to the NUP153 family.</text>
</comment>
<keyword evidence="11" id="KW-0238">DNA-binding</keyword>
<keyword evidence="23" id="KW-1185">Reference proteome</keyword>
<evidence type="ECO:0000256" key="19">
    <source>
        <dbReference type="PROSITE-ProRule" id="PRU00322"/>
    </source>
</evidence>
<keyword evidence="10" id="KW-0811">Translocation</keyword>
<feature type="domain" description="RanBP2-type" evidence="21">
    <location>
        <begin position="770"/>
        <end position="799"/>
    </location>
</feature>
<keyword evidence="22" id="KW-0436">Ligase</keyword>
<evidence type="ECO:0000313" key="22">
    <source>
        <dbReference type="EMBL" id="KAL5106454.1"/>
    </source>
</evidence>
<evidence type="ECO:0000256" key="18">
    <source>
        <dbReference type="ARBA" id="ARBA00079437"/>
    </source>
</evidence>
<dbReference type="InterPro" id="IPR001876">
    <property type="entry name" value="Znf_RanBP2"/>
</dbReference>
<feature type="domain" description="RanBP2-type" evidence="21">
    <location>
        <begin position="672"/>
        <end position="701"/>
    </location>
</feature>
<evidence type="ECO:0000256" key="8">
    <source>
        <dbReference type="ARBA" id="ARBA00022833"/>
    </source>
</evidence>
<evidence type="ECO:0000256" key="7">
    <source>
        <dbReference type="ARBA" id="ARBA00022816"/>
    </source>
</evidence>
<feature type="compositionally biased region" description="Basic and acidic residues" evidence="20">
    <location>
        <begin position="140"/>
        <end position="154"/>
    </location>
</feature>
<gene>
    <name evidence="22" type="ORF">TcWFU_009955</name>
</gene>
<dbReference type="GO" id="GO:0016874">
    <property type="term" value="F:ligase activity"/>
    <property type="evidence" value="ECO:0007669"/>
    <property type="project" value="UniProtKB-KW"/>
</dbReference>
<keyword evidence="5" id="KW-0479">Metal-binding</keyword>
<dbReference type="SUPFAM" id="SSF90209">
    <property type="entry name" value="Ran binding protein zinc finger-like"/>
    <property type="match status" value="2"/>
</dbReference>
<protein>
    <recommendedName>
        <fullName evidence="16">Nuclear pore complex protein Nup153</fullName>
    </recommendedName>
    <alternativeName>
        <fullName evidence="18">153 kDa nucleoporin</fullName>
    </alternativeName>
    <alternativeName>
        <fullName evidence="17">Nucleoporin Nup153</fullName>
    </alternativeName>
</protein>
<feature type="region of interest" description="Disordered" evidence="20">
    <location>
        <begin position="130"/>
        <end position="162"/>
    </location>
</feature>
<keyword evidence="7" id="KW-0509">mRNA transport</keyword>
<feature type="domain" description="RanBP2-type" evidence="21">
    <location>
        <begin position="833"/>
        <end position="862"/>
    </location>
</feature>
<evidence type="ECO:0000256" key="16">
    <source>
        <dbReference type="ARBA" id="ARBA00068609"/>
    </source>
</evidence>
<evidence type="ECO:0000256" key="3">
    <source>
        <dbReference type="ARBA" id="ARBA00004567"/>
    </source>
</evidence>
<keyword evidence="8" id="KW-0862">Zinc</keyword>
<reference evidence="22 23" key="1">
    <citation type="journal article" date="2022" name="Front. Cell. Infect. Microbiol.">
        <title>The Genomes of Two Strains of Taenia crassiceps the Animal Model for the Study of Human Cysticercosis.</title>
        <authorList>
            <person name="Bobes R.J."/>
            <person name="Estrada K."/>
            <person name="Rios-Valencia D.G."/>
            <person name="Calderon-Gallegos A."/>
            <person name="de la Torre P."/>
            <person name="Carrero J.C."/>
            <person name="Sanchez-Flores A."/>
            <person name="Laclette J.P."/>
        </authorList>
    </citation>
    <scope>NUCLEOTIDE SEQUENCE [LARGE SCALE GENOMIC DNA]</scope>
    <source>
        <strain evidence="22">WFUcys</strain>
    </source>
</reference>
<dbReference type="Gene3D" id="4.10.1060.10">
    <property type="entry name" value="Zinc finger, RanBP2-type"/>
    <property type="match status" value="4"/>
</dbReference>
<feature type="compositionally biased region" description="Polar residues" evidence="20">
    <location>
        <begin position="386"/>
        <end position="402"/>
    </location>
</feature>
<name>A0ABR4Q9V4_9CEST</name>
<keyword evidence="6 19" id="KW-0863">Zinc-finger</keyword>
<sequence>MSDRGSHGLSHPQSGRSIRRRKSLLYRITDTITSFLPSLFESKEVTPLEDDISDTKYAESSAKRPRTVISEASIHPCSSRLPSQLSISRLEGVQIPTVPSSVPIDVDVDLDAADDKSEYSIGSRASVSTSGVSSLLPRSHRNEHATVKPSKECVSEYTRQGNSSNRNKGFVELWTDLEGSYQSAPNITHSAPKRMRTESTQSSSSFYHGKVAYGGASSVRCTSQSRNVFEHVAPLRYLMENNIDETPKSPPSSSNAILSATAQRILQSLERHGSAISSSNKISSPAPIPFSPLSTPLQRSTTRYPSYMATYNRYKEFKRRFAAQSTPVPPQFSIVSNRIEEHDNEDVTRCKDDNAAVTGESVFEASYGSSQASKSTSIQPHGVLATSENSQPAVISHSSVSAAPTKELETTDKVGSSVSSAVHDASISAKLPVETEASSSNEQTKFVFSDPIALGSPTRPSGTLSDASGFTFSYPKSRFKRPAPAENSSLPIFMSSRQRMVSDHSCPSKKVSVPFDLDLWRCESCLMENSGRDGVCKSCHLPASVPSFSKSDSSNTTSHKPAFLFNLPSNGWECPTCMVKNKIGVSECVCCRTLNPSSELTADASKEKVAAAPIFNFGPPKSVSSADSVCVVSTGDKTPLSGQAFNSGISVASSSPNLPKVVKPITSSSSIFSKGWSCPTCLVKNDDSLKDCPCCKTAKPESGDSSASGVVGCASNPGFNFSKPVDNNATPTTVTFCFGSNSDQTITTNFKFGDYAGQRDELGVKFAKMDKNKWECPTCMVKNGDDVAFCPCCQTKRPSSLKSTPGIPSENGEKWVCPTCSIKRPSKSNSVSVDGEWTCASCSAKNGALASKCVSCQNKKPEINRPVIFSPGTPVDGSLESQYASSPPVVMSSLKSSLNFGPHNLNASSGFNFPAVVVSTPSFSFSKPADASNTSAKGFEPPVTSMSSNLKNGGFNFGSPATTSGLDFSAKKENMTPVVNATAGNFSSVPFNFGPSTRIYTFYGTRSPRDRIKWTSDSPSSTKAEQGIADVCSAAIGTDIDVFCGAFLHNKCLTVHAAEYLNFTSGGLGNF</sequence>
<feature type="domain" description="RanBP2-type" evidence="21">
    <location>
        <begin position="568"/>
        <end position="597"/>
    </location>
</feature>
<keyword evidence="14" id="KW-0539">Nucleus</keyword>
<evidence type="ECO:0000256" key="9">
    <source>
        <dbReference type="ARBA" id="ARBA00022927"/>
    </source>
</evidence>
<keyword evidence="4" id="KW-0813">Transport</keyword>